<dbReference type="PANTHER" id="PTHR34409:SF1">
    <property type="entry name" value="MYB-LIKE DOMAIN-CONTAINING PROTEIN"/>
    <property type="match status" value="1"/>
</dbReference>
<evidence type="ECO:0000313" key="4">
    <source>
        <dbReference type="Proteomes" id="UP000198211"/>
    </source>
</evidence>
<dbReference type="PANTHER" id="PTHR34409">
    <property type="entry name" value="SET DOMAIN-CONTAINING PROTEIN"/>
    <property type="match status" value="1"/>
</dbReference>
<feature type="compositionally biased region" description="Basic and acidic residues" evidence="2">
    <location>
        <begin position="277"/>
        <end position="287"/>
    </location>
</feature>
<dbReference type="EMBL" id="NBNE01000121">
    <property type="protein sequence ID" value="OWZ22630.1"/>
    <property type="molecule type" value="Genomic_DNA"/>
</dbReference>
<feature type="region of interest" description="Disordered" evidence="2">
    <location>
        <begin position="208"/>
        <end position="317"/>
    </location>
</feature>
<feature type="compositionally biased region" description="Basic and acidic residues" evidence="2">
    <location>
        <begin position="398"/>
        <end position="453"/>
    </location>
</feature>
<evidence type="ECO:0000256" key="1">
    <source>
        <dbReference type="SAM" id="Coils"/>
    </source>
</evidence>
<organism evidence="3 4">
    <name type="scientific">Phytophthora megakarya</name>
    <dbReference type="NCBI Taxonomy" id="4795"/>
    <lineage>
        <taxon>Eukaryota</taxon>
        <taxon>Sar</taxon>
        <taxon>Stramenopiles</taxon>
        <taxon>Oomycota</taxon>
        <taxon>Peronosporomycetes</taxon>
        <taxon>Peronosporales</taxon>
        <taxon>Peronosporaceae</taxon>
        <taxon>Phytophthora</taxon>
    </lineage>
</organism>
<dbReference type="OrthoDB" id="99432at2759"/>
<reference evidence="4" key="1">
    <citation type="submission" date="2017-03" db="EMBL/GenBank/DDBJ databases">
        <title>Phytopthora megakarya and P. palmivora, two closely related causual agents of cacao black pod achieved similar genome size and gene model numbers by different mechanisms.</title>
        <authorList>
            <person name="Ali S."/>
            <person name="Shao J."/>
            <person name="Larry D.J."/>
            <person name="Kronmiller B."/>
            <person name="Shen D."/>
            <person name="Strem M.D."/>
            <person name="Melnick R.L."/>
            <person name="Guiltinan M.J."/>
            <person name="Tyler B.M."/>
            <person name="Meinhardt L.W."/>
            <person name="Bailey B.A."/>
        </authorList>
    </citation>
    <scope>NUCLEOTIDE SEQUENCE [LARGE SCALE GENOMIC DNA]</scope>
    <source>
        <strain evidence="4">zdho120</strain>
    </source>
</reference>
<feature type="compositionally biased region" description="Basic and acidic residues" evidence="2">
    <location>
        <begin position="232"/>
        <end position="254"/>
    </location>
</feature>
<proteinExistence type="predicted"/>
<keyword evidence="1" id="KW-0175">Coiled coil</keyword>
<comment type="caution">
    <text evidence="3">The sequence shown here is derived from an EMBL/GenBank/DDBJ whole genome shotgun (WGS) entry which is preliminary data.</text>
</comment>
<accession>A0A225X0A5</accession>
<feature type="coiled-coil region" evidence="1">
    <location>
        <begin position="493"/>
        <end position="520"/>
    </location>
</feature>
<sequence length="574" mass="65446">MNEQQPPQRRGGRVRGAEGYHKEDVAALLQCVRNVVPTTSEEWDQVLDEYREIHAIPNTRSQRDTHSLKVKFKQLARLYKGDEVSRPEIQEAGTIVDLIESKMANGNWLQRRGGRTKGAEGFSPADARAVLDIARRFLPVYRREWEQAAEEYCREYAEPNERISRDGVSLKNKFRSWLKDDGSNMPREEVADALAIQAEIDAKTNEIAKSNALEDGGNVEDVEETELEQDEDERRGEENQQEATKNETKAERNLLHPSLKNVAEHLDPKDTRRRTSKREENQKEATKNESSTSSEGGEKPTAPEPKKRGRAPGSEGYTKTDVQALLACVKEVLPVGPTDWDYVWQLYQANYTTPNHRAPRTPSGIKIKFRQLVNWKQGVAKVVPDTIMEARAIERSIEHIEKTGKRPRSESESNAHFSHPPEARALDSHEKRALLLPRSEIRSNETQRQHAKTEPASWSASPQAPVAEPAAKRSRQEVPNDPESDALRAEIASRELELLAQREQREAEQAAWEKERAAREKQRMDMEAWTVVCDRLRSLFREQSSESNPDILTEIKDEISVLKKKKQRLAGLMI</sequence>
<gene>
    <name evidence="3" type="ORF">PHMEG_0002644</name>
</gene>
<evidence type="ECO:0000313" key="3">
    <source>
        <dbReference type="EMBL" id="OWZ22630.1"/>
    </source>
</evidence>
<feature type="compositionally biased region" description="Acidic residues" evidence="2">
    <location>
        <begin position="217"/>
        <end position="231"/>
    </location>
</feature>
<name>A0A225X0A5_9STRA</name>
<dbReference type="AlphaFoldDB" id="A0A225X0A5"/>
<protein>
    <submittedName>
        <fullName evidence="3">Uncharacterized protein</fullName>
    </submittedName>
</protein>
<dbReference type="Proteomes" id="UP000198211">
    <property type="component" value="Unassembled WGS sequence"/>
</dbReference>
<feature type="region of interest" description="Disordered" evidence="2">
    <location>
        <begin position="398"/>
        <end position="484"/>
    </location>
</feature>
<evidence type="ECO:0000256" key="2">
    <source>
        <dbReference type="SAM" id="MobiDB-lite"/>
    </source>
</evidence>
<keyword evidence="4" id="KW-1185">Reference proteome</keyword>